<keyword evidence="1" id="KW-1133">Transmembrane helix</keyword>
<gene>
    <name evidence="2" type="ORF">F2Q68_00045023</name>
</gene>
<feature type="transmembrane region" description="Helical" evidence="1">
    <location>
        <begin position="270"/>
        <end position="291"/>
    </location>
</feature>
<evidence type="ECO:0000256" key="1">
    <source>
        <dbReference type="SAM" id="Phobius"/>
    </source>
</evidence>
<proteinExistence type="predicted"/>
<dbReference type="Proteomes" id="UP000712281">
    <property type="component" value="Unassembled WGS sequence"/>
</dbReference>
<dbReference type="EMBL" id="QGKW02000276">
    <property type="protein sequence ID" value="KAF2605903.1"/>
    <property type="molecule type" value="Genomic_DNA"/>
</dbReference>
<accession>A0A8S9LKV8</accession>
<protein>
    <submittedName>
        <fullName evidence="2">Uncharacterized protein</fullName>
    </submittedName>
</protein>
<comment type="caution">
    <text evidence="2">The sequence shown here is derived from an EMBL/GenBank/DDBJ whole genome shotgun (WGS) entry which is preliminary data.</text>
</comment>
<keyword evidence="1" id="KW-0812">Transmembrane</keyword>
<organism evidence="2 3">
    <name type="scientific">Brassica cretica</name>
    <name type="common">Mustard</name>
    <dbReference type="NCBI Taxonomy" id="69181"/>
    <lineage>
        <taxon>Eukaryota</taxon>
        <taxon>Viridiplantae</taxon>
        <taxon>Streptophyta</taxon>
        <taxon>Embryophyta</taxon>
        <taxon>Tracheophyta</taxon>
        <taxon>Spermatophyta</taxon>
        <taxon>Magnoliopsida</taxon>
        <taxon>eudicotyledons</taxon>
        <taxon>Gunneridae</taxon>
        <taxon>Pentapetalae</taxon>
        <taxon>rosids</taxon>
        <taxon>malvids</taxon>
        <taxon>Brassicales</taxon>
        <taxon>Brassicaceae</taxon>
        <taxon>Brassiceae</taxon>
        <taxon>Brassica</taxon>
    </lineage>
</organism>
<keyword evidence="1" id="KW-0472">Membrane</keyword>
<evidence type="ECO:0000313" key="3">
    <source>
        <dbReference type="Proteomes" id="UP000712281"/>
    </source>
</evidence>
<name>A0A8S9LKV8_BRACR</name>
<sequence>MFGSYLTFTTTAVFTKNLNMFGSYLAFTTTAVFTYLLILLLHIVSRNWCCIKGSKLIITSAAKYSDEDEKKKTLTRNRETKKQKGIVSAKKSTELKKKDLNLVTSALRFYRTLPRDMIRTKLISLHLFAHFAASHCVSKLVIPIPCRYQMYEEIPVRQATHRSCCIKGSKLIITSAAKYSDEDEKKKTLTRNRETKKQKGIVSAKKSTELKKKDLNLVTSALSCYRTLPRDMIRTKLISGDKLLDVHQVILVAGDDRTVRSQSLDEAKQLALRVCVGVCCVFIFPEFFFIRLEAELPMPCSKMIRGLGLLFWSFGTAVRVLGLPESAFRVNVSVDLGFLLLGLFEAFRVVGRWVRRHLSPPVRGFDLGSREVIDFFYRFVHRGLMAVWLSSFCDSMSATSSRMVGSLPSGQDVDLKRQCVICLSFGDGDLFLLCSSMCMSCQWCDQVFGSSGGTCPRLVLSLEACSVCSSLALLVLGRRADHRANQFLPGYDSWFHCGFSFCGKRVVSTRRGQW</sequence>
<evidence type="ECO:0000313" key="2">
    <source>
        <dbReference type="EMBL" id="KAF2605903.1"/>
    </source>
</evidence>
<feature type="transmembrane region" description="Helical" evidence="1">
    <location>
        <begin position="20"/>
        <end position="44"/>
    </location>
</feature>
<dbReference type="AlphaFoldDB" id="A0A8S9LKV8"/>
<reference evidence="2" key="1">
    <citation type="submission" date="2019-12" db="EMBL/GenBank/DDBJ databases">
        <title>Genome sequencing and annotation of Brassica cretica.</title>
        <authorList>
            <person name="Studholme D.J."/>
            <person name="Sarris P.F."/>
        </authorList>
    </citation>
    <scope>NUCLEOTIDE SEQUENCE</scope>
    <source>
        <strain evidence="2">PFS-001/15</strain>
        <tissue evidence="2">Leaf</tissue>
    </source>
</reference>